<feature type="region of interest" description="Disordered" evidence="1">
    <location>
        <begin position="76"/>
        <end position="110"/>
    </location>
</feature>
<name>A0A367LHY2_9HYPO</name>
<feature type="region of interest" description="Disordered" evidence="1">
    <location>
        <begin position="35"/>
        <end position="62"/>
    </location>
</feature>
<evidence type="ECO:0000313" key="3">
    <source>
        <dbReference type="Proteomes" id="UP000253664"/>
    </source>
</evidence>
<comment type="caution">
    <text evidence="2">The sequence shown here is derived from an EMBL/GenBank/DDBJ whole genome shotgun (WGS) entry which is preliminary data.</text>
</comment>
<gene>
    <name evidence="2" type="ORF">L249_8263</name>
</gene>
<organism evidence="2 3">
    <name type="scientific">Ophiocordyceps polyrhachis-furcata BCC 54312</name>
    <dbReference type="NCBI Taxonomy" id="1330021"/>
    <lineage>
        <taxon>Eukaryota</taxon>
        <taxon>Fungi</taxon>
        <taxon>Dikarya</taxon>
        <taxon>Ascomycota</taxon>
        <taxon>Pezizomycotina</taxon>
        <taxon>Sordariomycetes</taxon>
        <taxon>Hypocreomycetidae</taxon>
        <taxon>Hypocreales</taxon>
        <taxon>Ophiocordycipitaceae</taxon>
        <taxon>Ophiocordyceps</taxon>
    </lineage>
</organism>
<feature type="compositionally biased region" description="Polar residues" evidence="1">
    <location>
        <begin position="87"/>
        <end position="110"/>
    </location>
</feature>
<evidence type="ECO:0000313" key="2">
    <source>
        <dbReference type="EMBL" id="RCI13862.1"/>
    </source>
</evidence>
<feature type="non-terminal residue" evidence="2">
    <location>
        <position position="1"/>
    </location>
</feature>
<feature type="non-terminal residue" evidence="2">
    <location>
        <position position="123"/>
    </location>
</feature>
<accession>A0A367LHY2</accession>
<dbReference type="Proteomes" id="UP000253664">
    <property type="component" value="Unassembled WGS sequence"/>
</dbReference>
<proteinExistence type="predicted"/>
<sequence length="123" mass="13603">GSRFCACVTLDGRCSSSPDNNKLAKQRNFVGLLSIEPSPMPKQKPSIANRIMTPRRSSQEISEPEITLALQRLRVMAEETERHNKKQNQNEATSEQKGGTEQKTQGVMGQSMASRCCFAVFGT</sequence>
<evidence type="ECO:0000256" key="1">
    <source>
        <dbReference type="SAM" id="MobiDB-lite"/>
    </source>
</evidence>
<dbReference type="EMBL" id="LKCN02000005">
    <property type="protein sequence ID" value="RCI13862.1"/>
    <property type="molecule type" value="Genomic_DNA"/>
</dbReference>
<protein>
    <submittedName>
        <fullName evidence="2">Uncharacterized protein</fullName>
    </submittedName>
</protein>
<dbReference type="AlphaFoldDB" id="A0A367LHY2"/>
<keyword evidence="3" id="KW-1185">Reference proteome</keyword>
<reference evidence="2 3" key="1">
    <citation type="journal article" date="2015" name="BMC Genomics">
        <title>Insights from the genome of Ophiocordyceps polyrhachis-furcata to pathogenicity and host specificity in insect fungi.</title>
        <authorList>
            <person name="Wichadakul D."/>
            <person name="Kobmoo N."/>
            <person name="Ingsriswang S."/>
            <person name="Tangphatsornruang S."/>
            <person name="Chantasingh D."/>
            <person name="Luangsa-ard J.J."/>
            <person name="Eurwilaichitr L."/>
        </authorList>
    </citation>
    <scope>NUCLEOTIDE SEQUENCE [LARGE SCALE GENOMIC DNA]</scope>
    <source>
        <strain evidence="2 3">BCC 54312</strain>
    </source>
</reference>